<organism evidence="1">
    <name type="scientific">Anguilla anguilla</name>
    <name type="common">European freshwater eel</name>
    <name type="synonym">Muraena anguilla</name>
    <dbReference type="NCBI Taxonomy" id="7936"/>
    <lineage>
        <taxon>Eukaryota</taxon>
        <taxon>Metazoa</taxon>
        <taxon>Chordata</taxon>
        <taxon>Craniata</taxon>
        <taxon>Vertebrata</taxon>
        <taxon>Euteleostomi</taxon>
        <taxon>Actinopterygii</taxon>
        <taxon>Neopterygii</taxon>
        <taxon>Teleostei</taxon>
        <taxon>Anguilliformes</taxon>
        <taxon>Anguillidae</taxon>
        <taxon>Anguilla</taxon>
    </lineage>
</organism>
<dbReference type="EMBL" id="GBXM01019781">
    <property type="protein sequence ID" value="JAH88796.1"/>
    <property type="molecule type" value="Transcribed_RNA"/>
</dbReference>
<protein>
    <submittedName>
        <fullName evidence="1">Uncharacterized protein</fullName>
    </submittedName>
</protein>
<evidence type="ECO:0000313" key="1">
    <source>
        <dbReference type="EMBL" id="JAH88796.1"/>
    </source>
</evidence>
<dbReference type="AlphaFoldDB" id="A0A0E9WET3"/>
<sequence>MFKSDETLSPHALPIMTATCCRFRSSVFLLLRNLRSGN</sequence>
<reference evidence="1" key="2">
    <citation type="journal article" date="2015" name="Fish Shellfish Immunol.">
        <title>Early steps in the European eel (Anguilla anguilla)-Vibrio vulnificus interaction in the gills: Role of the RtxA13 toxin.</title>
        <authorList>
            <person name="Callol A."/>
            <person name="Pajuelo D."/>
            <person name="Ebbesson L."/>
            <person name="Teles M."/>
            <person name="MacKenzie S."/>
            <person name="Amaro C."/>
        </authorList>
    </citation>
    <scope>NUCLEOTIDE SEQUENCE</scope>
</reference>
<proteinExistence type="predicted"/>
<reference evidence="1" key="1">
    <citation type="submission" date="2014-11" db="EMBL/GenBank/DDBJ databases">
        <authorList>
            <person name="Amaro Gonzalez C."/>
        </authorList>
    </citation>
    <scope>NUCLEOTIDE SEQUENCE</scope>
</reference>
<name>A0A0E9WET3_ANGAN</name>
<accession>A0A0E9WET3</accession>